<evidence type="ECO:0000259" key="6">
    <source>
        <dbReference type="Pfam" id="PF07699"/>
    </source>
</evidence>
<dbReference type="InterPro" id="IPR011641">
    <property type="entry name" value="Tyr-kin_ephrin_A/B_rcpt-like"/>
</dbReference>
<dbReference type="GO" id="GO:0005615">
    <property type="term" value="C:extracellular space"/>
    <property type="evidence" value="ECO:0007669"/>
    <property type="project" value="TreeGrafter"/>
</dbReference>
<dbReference type="InterPro" id="IPR050333">
    <property type="entry name" value="SLRP"/>
</dbReference>
<dbReference type="SMART" id="SM01411">
    <property type="entry name" value="Ephrin_rec_like"/>
    <property type="match status" value="1"/>
</dbReference>
<dbReference type="FunFam" id="3.80.10.10:FF:000770">
    <property type="entry name" value="Uncharacterized protein"/>
    <property type="match status" value="1"/>
</dbReference>
<keyword evidence="2 5" id="KW-0732">Signal</keyword>
<dbReference type="Pfam" id="PF13855">
    <property type="entry name" value="LRR_8"/>
    <property type="match status" value="3"/>
</dbReference>
<keyword evidence="8" id="KW-1185">Reference proteome</keyword>
<sequence length="648" mass="73585">MKILLVLGLHFVVIILTCNVKHEQPSHHKMSPPEACGPHGKCKCGPTKKYYKVDCKNKTYKAVPRHIPPNATKIVLSKNALEYMPEDVFVNTPNVTVINLTDNCLTKVPMKLFAGTAFLKYLMIASNYLEELPPGLLANAPDLKSIDLSSNNLTSVPADLFKDKHKLTIIILMKNNLQQLSPTMLSSTPNISTLILGSNRIKEIPDGFFNHTPRLDRLSIPMNNIKNVTQSTFAGLKSMKYMSFAWNDLSRLTSDAFGDLHLYGSLDLSHNKLKEIPRGLFKAKNRSHALTMLYLQGNNLTFLRSESFEGLNRLKYIFLNNNNISWLDCDVFNGTNVSYIYLFGNNLTHLYNDSFRNRNIKEIHLYENKIKSISQSALERMNTKLKLFLNCKNLNYIPWSENFINMTCVNEGFVPRITFNRHDTKLKLTLKKEGFVCESHLNSTTCSPCPPGSYGNGHGNCLPCARGGFYQDKIGMKHCKTCVDGTFVNKTNASNFADCTLCPEGTNQTRLAGYRACFCKQNYSRTNRFMGCSICEDSGVNCSFDYKFLRHGFYWNWSFPRTNMTAYAQFVANLQTNSSLYDLDTIEYNDFMPYAHDCPNDDSCSNNNSHTVGNLSGTCAEGYRGWMCYQCENYYYRVLNSCRQCPGH</sequence>
<dbReference type="InterPro" id="IPR032675">
    <property type="entry name" value="LRR_dom_sf"/>
</dbReference>
<feature type="domain" description="Tyrosine-protein kinase ephrin type A/B receptor-like" evidence="6">
    <location>
        <begin position="455"/>
        <end position="499"/>
    </location>
</feature>
<dbReference type="EMBL" id="JAIZAY010000001">
    <property type="protein sequence ID" value="KAJ8048238.1"/>
    <property type="molecule type" value="Genomic_DNA"/>
</dbReference>
<keyword evidence="3" id="KW-0677">Repeat</keyword>
<organism evidence="7 8">
    <name type="scientific">Holothuria leucospilota</name>
    <name type="common">Black long sea cucumber</name>
    <name type="synonym">Mertensiothuria leucospilota</name>
    <dbReference type="NCBI Taxonomy" id="206669"/>
    <lineage>
        <taxon>Eukaryota</taxon>
        <taxon>Metazoa</taxon>
        <taxon>Echinodermata</taxon>
        <taxon>Eleutherozoa</taxon>
        <taxon>Echinozoa</taxon>
        <taxon>Holothuroidea</taxon>
        <taxon>Aspidochirotacea</taxon>
        <taxon>Aspidochirotida</taxon>
        <taxon>Holothuriidae</taxon>
        <taxon>Holothuria</taxon>
    </lineage>
</organism>
<dbReference type="OrthoDB" id="676979at2759"/>
<dbReference type="AlphaFoldDB" id="A0A9Q1HKC6"/>
<proteinExistence type="predicted"/>
<gene>
    <name evidence="7" type="ORF">HOLleu_00478</name>
</gene>
<dbReference type="SUPFAM" id="SSF52058">
    <property type="entry name" value="L domain-like"/>
    <property type="match status" value="1"/>
</dbReference>
<evidence type="ECO:0000313" key="7">
    <source>
        <dbReference type="EMBL" id="KAJ8048238.1"/>
    </source>
</evidence>
<evidence type="ECO:0000313" key="8">
    <source>
        <dbReference type="Proteomes" id="UP001152320"/>
    </source>
</evidence>
<evidence type="ECO:0000256" key="5">
    <source>
        <dbReference type="SAM" id="SignalP"/>
    </source>
</evidence>
<evidence type="ECO:0000256" key="4">
    <source>
        <dbReference type="ARBA" id="ARBA00023180"/>
    </source>
</evidence>
<dbReference type="InterPro" id="IPR009030">
    <property type="entry name" value="Growth_fac_rcpt_cys_sf"/>
</dbReference>
<dbReference type="PROSITE" id="PS51450">
    <property type="entry name" value="LRR"/>
    <property type="match status" value="1"/>
</dbReference>
<dbReference type="PANTHER" id="PTHR45712">
    <property type="entry name" value="AGAP008170-PA"/>
    <property type="match status" value="1"/>
</dbReference>
<dbReference type="InterPro" id="IPR001611">
    <property type="entry name" value="Leu-rich_rpt"/>
</dbReference>
<name>A0A9Q1HKC6_HOLLE</name>
<dbReference type="Gene3D" id="3.80.10.10">
    <property type="entry name" value="Ribonuclease Inhibitor"/>
    <property type="match status" value="2"/>
</dbReference>
<comment type="caution">
    <text evidence="7">The sequence shown here is derived from an EMBL/GenBank/DDBJ whole genome shotgun (WGS) entry which is preliminary data.</text>
</comment>
<keyword evidence="4" id="KW-0325">Glycoprotein</keyword>
<reference evidence="7" key="1">
    <citation type="submission" date="2021-10" db="EMBL/GenBank/DDBJ databases">
        <title>Tropical sea cucumber genome reveals ecological adaptation and Cuvierian tubules defense mechanism.</title>
        <authorList>
            <person name="Chen T."/>
        </authorList>
    </citation>
    <scope>NUCLEOTIDE SEQUENCE</scope>
    <source>
        <strain evidence="7">Nanhai2018</strain>
        <tissue evidence="7">Muscle</tissue>
    </source>
</reference>
<evidence type="ECO:0000256" key="1">
    <source>
        <dbReference type="ARBA" id="ARBA00022614"/>
    </source>
</evidence>
<dbReference type="SUPFAM" id="SSF57184">
    <property type="entry name" value="Growth factor receptor domain"/>
    <property type="match status" value="1"/>
</dbReference>
<dbReference type="PANTHER" id="PTHR45712:SF28">
    <property type="entry name" value="LEUCINE-RICH REPEAT-CONTAINING PROTEIN 70-LIKE"/>
    <property type="match status" value="1"/>
</dbReference>
<evidence type="ECO:0000256" key="2">
    <source>
        <dbReference type="ARBA" id="ARBA00022729"/>
    </source>
</evidence>
<feature type="signal peptide" evidence="5">
    <location>
        <begin position="1"/>
        <end position="17"/>
    </location>
</feature>
<keyword evidence="1" id="KW-0433">Leucine-rich repeat</keyword>
<dbReference type="Proteomes" id="UP001152320">
    <property type="component" value="Chromosome 1"/>
</dbReference>
<feature type="chain" id="PRO_5040453520" evidence="5">
    <location>
        <begin position="18"/>
        <end position="648"/>
    </location>
</feature>
<dbReference type="SMART" id="SM00369">
    <property type="entry name" value="LRR_TYP"/>
    <property type="match status" value="8"/>
</dbReference>
<dbReference type="Pfam" id="PF07699">
    <property type="entry name" value="Ephrin_rec_like"/>
    <property type="match status" value="1"/>
</dbReference>
<accession>A0A9Q1HKC6</accession>
<evidence type="ECO:0000256" key="3">
    <source>
        <dbReference type="ARBA" id="ARBA00022737"/>
    </source>
</evidence>
<protein>
    <submittedName>
        <fullName evidence="7">Leucine-rich repeat-containing protein 15</fullName>
    </submittedName>
</protein>
<dbReference type="Gene3D" id="2.10.50.10">
    <property type="entry name" value="Tumor Necrosis Factor Receptor, subunit A, domain 2"/>
    <property type="match status" value="1"/>
</dbReference>
<dbReference type="InterPro" id="IPR003591">
    <property type="entry name" value="Leu-rich_rpt_typical-subtyp"/>
</dbReference>